<evidence type="ECO:0000256" key="2">
    <source>
        <dbReference type="ARBA" id="ARBA00022801"/>
    </source>
</evidence>
<name>A0A4S8PXN6_9ACTN</name>
<evidence type="ECO:0000256" key="1">
    <source>
        <dbReference type="ARBA" id="ARBA00008668"/>
    </source>
</evidence>
<comment type="similarity">
    <text evidence="1">Belongs to the 'GDSL' lipolytic enzyme family.</text>
</comment>
<dbReference type="InterPro" id="IPR035992">
    <property type="entry name" value="Ricin_B-like_lectins"/>
</dbReference>
<feature type="transmembrane region" description="Helical" evidence="4">
    <location>
        <begin position="44"/>
        <end position="64"/>
    </location>
</feature>
<dbReference type="InterPro" id="IPR013830">
    <property type="entry name" value="SGNH_hydro"/>
</dbReference>
<reference evidence="7" key="1">
    <citation type="submission" date="2019-04" db="EMBL/GenBank/DDBJ databases">
        <title>Nocardioides xinjiangensis sp. nov.</title>
        <authorList>
            <person name="Liu S."/>
        </authorList>
    </citation>
    <scope>NUCLEOTIDE SEQUENCE [LARGE SCALE GENOMIC DNA]</scope>
    <source>
        <strain evidence="7">18</strain>
    </source>
</reference>
<dbReference type="SUPFAM" id="SSF49785">
    <property type="entry name" value="Galactose-binding domain-like"/>
    <property type="match status" value="1"/>
</dbReference>
<dbReference type="Proteomes" id="UP000308760">
    <property type="component" value="Unassembled WGS sequence"/>
</dbReference>
<feature type="region of interest" description="Disordered" evidence="3">
    <location>
        <begin position="1"/>
        <end position="38"/>
    </location>
</feature>
<evidence type="ECO:0000313" key="6">
    <source>
        <dbReference type="EMBL" id="THV36457.1"/>
    </source>
</evidence>
<dbReference type="SMART" id="SM00458">
    <property type="entry name" value="RICIN"/>
    <property type="match status" value="1"/>
</dbReference>
<dbReference type="AlphaFoldDB" id="A0A4S8PXN6"/>
<evidence type="ECO:0000256" key="4">
    <source>
        <dbReference type="SAM" id="Phobius"/>
    </source>
</evidence>
<dbReference type="PROSITE" id="PS50231">
    <property type="entry name" value="RICIN_B_LECTIN"/>
    <property type="match status" value="1"/>
</dbReference>
<evidence type="ECO:0000313" key="7">
    <source>
        <dbReference type="Proteomes" id="UP000308760"/>
    </source>
</evidence>
<dbReference type="CDD" id="cd00161">
    <property type="entry name" value="beta-trefoil_Ricin-like"/>
    <property type="match status" value="1"/>
</dbReference>
<gene>
    <name evidence="6" type="ORF">FAB82_21980</name>
</gene>
<dbReference type="GO" id="GO:0016787">
    <property type="term" value="F:hydrolase activity"/>
    <property type="evidence" value="ECO:0007669"/>
    <property type="project" value="UniProtKB-KW"/>
</dbReference>
<dbReference type="Pfam" id="PF13472">
    <property type="entry name" value="Lipase_GDSL_2"/>
    <property type="match status" value="1"/>
</dbReference>
<dbReference type="InterPro" id="IPR037459">
    <property type="entry name" value="RhgT-like"/>
</dbReference>
<keyword evidence="4" id="KW-1133">Transmembrane helix</keyword>
<accession>A0A4S8PXN6</accession>
<comment type="caution">
    <text evidence="6">The sequence shown here is derived from an EMBL/GenBank/DDBJ whole genome shotgun (WGS) entry which is preliminary data.</text>
</comment>
<keyword evidence="2" id="KW-0378">Hydrolase</keyword>
<keyword evidence="4" id="KW-0812">Transmembrane</keyword>
<keyword evidence="4" id="KW-0472">Membrane</keyword>
<keyword evidence="7" id="KW-1185">Reference proteome</keyword>
<sequence>MESDRAARHGHETGSACPPSRRDHRTPPSTYGASMRTSPIRRRLQSTVVAAAVAVVSFLVLSPAGASAAPDTSAWYVIQSRSSGLVFEIEGASTATGAGLVQANRTDAQNQQFRFVDSGSGYYRIQARHSNQVLDVWGRSADNGATVAQYTDQNGTNQQWQVQESGGYATFVNRFSGKALDVWEKSTTPGSRISQYTANGGTNQQFQLIPVEGGGEPGGGLEDCTGTAPIVCRFDLAPGNYDVTAVLGGSTAGSTTVTAEARRTMLGATATAAGEQVTESFTVNVRNPEGQPTGSTGSPGLDLYFGGSAPRLSDLTVTPSQSQRLFLAGDSTVCDQHVRPYTGWGQELPQFFTQGLSVANYADSGESSGSFLANSRLFPTMRPLINEGDVVLIQFGHNDKQTNASTFRSNLTRLIDGVRAEGGTPVLVTPVVRRSFNSDGTLNNGTALHVNGVGVDLPAEMRRLAQQQGVDLIDLTALSKRLVEQLGPEGSKALFLTNEAGDNTHMSEHGATEFSRLVLGELRTQEVFPASLFR</sequence>
<dbReference type="Gene3D" id="3.40.50.1110">
    <property type="entry name" value="SGNH hydrolase"/>
    <property type="match status" value="1"/>
</dbReference>
<feature type="compositionally biased region" description="Basic and acidic residues" evidence="3">
    <location>
        <begin position="1"/>
        <end position="12"/>
    </location>
</feature>
<dbReference type="PANTHER" id="PTHR43695">
    <property type="entry name" value="PUTATIVE (AFU_ORTHOLOGUE AFUA_2G17250)-RELATED"/>
    <property type="match status" value="1"/>
</dbReference>
<feature type="domain" description="Ricin B lectin" evidence="5">
    <location>
        <begin position="74"/>
        <end position="209"/>
    </location>
</feature>
<dbReference type="InterPro" id="IPR008979">
    <property type="entry name" value="Galactose-bd-like_sf"/>
</dbReference>
<dbReference type="PANTHER" id="PTHR43695:SF1">
    <property type="entry name" value="RHAMNOGALACTURONAN ACETYLESTERASE"/>
    <property type="match status" value="1"/>
</dbReference>
<dbReference type="Pfam" id="PF14200">
    <property type="entry name" value="RicinB_lectin_2"/>
    <property type="match status" value="2"/>
</dbReference>
<reference evidence="6 7" key="2">
    <citation type="submission" date="2019-05" db="EMBL/GenBank/DDBJ databases">
        <title>Glycomyces buryatensis sp. nov.</title>
        <authorList>
            <person name="Nikitina E."/>
        </authorList>
    </citation>
    <scope>NUCLEOTIDE SEQUENCE [LARGE SCALE GENOMIC DNA]</scope>
    <source>
        <strain evidence="6 7">18</strain>
    </source>
</reference>
<dbReference type="SUPFAM" id="SSF50370">
    <property type="entry name" value="Ricin B-like lectins"/>
    <property type="match status" value="1"/>
</dbReference>
<proteinExistence type="inferred from homology"/>
<dbReference type="InterPro" id="IPR000772">
    <property type="entry name" value="Ricin_B_lectin"/>
</dbReference>
<protein>
    <recommendedName>
        <fullName evidence="5">Ricin B lectin domain-containing protein</fullName>
    </recommendedName>
</protein>
<dbReference type="SUPFAM" id="SSF52266">
    <property type="entry name" value="SGNH hydrolase"/>
    <property type="match status" value="1"/>
</dbReference>
<evidence type="ECO:0000256" key="3">
    <source>
        <dbReference type="SAM" id="MobiDB-lite"/>
    </source>
</evidence>
<dbReference type="Gene3D" id="2.80.10.50">
    <property type="match status" value="1"/>
</dbReference>
<dbReference type="CDD" id="cd01821">
    <property type="entry name" value="Rhamnogalacturan_acetylesterase_like"/>
    <property type="match status" value="1"/>
</dbReference>
<dbReference type="InterPro" id="IPR036514">
    <property type="entry name" value="SGNH_hydro_sf"/>
</dbReference>
<evidence type="ECO:0000259" key="5">
    <source>
        <dbReference type="SMART" id="SM00458"/>
    </source>
</evidence>
<dbReference type="EMBL" id="STGY01000072">
    <property type="protein sequence ID" value="THV36457.1"/>
    <property type="molecule type" value="Genomic_DNA"/>
</dbReference>
<dbReference type="OrthoDB" id="9802318at2"/>
<feature type="compositionally biased region" description="Polar residues" evidence="3">
    <location>
        <begin position="27"/>
        <end position="37"/>
    </location>
</feature>
<organism evidence="6 7">
    <name type="scientific">Glycomyces buryatensis</name>
    <dbReference type="NCBI Taxonomy" id="2570927"/>
    <lineage>
        <taxon>Bacteria</taxon>
        <taxon>Bacillati</taxon>
        <taxon>Actinomycetota</taxon>
        <taxon>Actinomycetes</taxon>
        <taxon>Glycomycetales</taxon>
        <taxon>Glycomycetaceae</taxon>
        <taxon>Glycomyces</taxon>
    </lineage>
</organism>